<accession>A0A8S1C629</accession>
<dbReference type="Pfam" id="PF00307">
    <property type="entry name" value="CH"/>
    <property type="match status" value="1"/>
</dbReference>
<dbReference type="Gene3D" id="1.10.418.10">
    <property type="entry name" value="Calponin-like domain"/>
    <property type="match status" value="1"/>
</dbReference>
<dbReference type="InterPro" id="IPR001715">
    <property type="entry name" value="CH_dom"/>
</dbReference>
<sequence>MMRQDLQRRGAAEHATDMKVWTRSGFGKLRTSTFAIWKNPRNRWIESVLQIFLPPSTELKENLRNGVVLTKLGHLIAPKFRHTDNINKWIASLTAVKLPETFFPETTDVYYKKNMPRVIYCIHALSTHLFCLGKTPAMSDVYGRIVITAMVKST</sequence>
<dbReference type="GO" id="GO:0051015">
    <property type="term" value="F:actin filament binding"/>
    <property type="evidence" value="ECO:0007669"/>
    <property type="project" value="TreeGrafter"/>
</dbReference>
<comment type="caution">
    <text evidence="2">The sequence shown here is derived from an EMBL/GenBank/DDBJ whole genome shotgun (WGS) entry which is preliminary data.</text>
</comment>
<dbReference type="SUPFAM" id="SSF47576">
    <property type="entry name" value="Calponin-homology domain, CH-domain"/>
    <property type="match status" value="1"/>
</dbReference>
<dbReference type="OrthoDB" id="775356at2759"/>
<dbReference type="CDD" id="cd21206">
    <property type="entry name" value="CH_IQGAP"/>
    <property type="match status" value="1"/>
</dbReference>
<dbReference type="SMART" id="SM00033">
    <property type="entry name" value="CH"/>
    <property type="match status" value="1"/>
</dbReference>
<feature type="domain" description="Calponin-homology (CH)" evidence="1">
    <location>
        <begin position="37"/>
        <end position="125"/>
    </location>
</feature>
<gene>
    <name evidence="2" type="ORF">CLODIP_2_CD02248</name>
</gene>
<organism evidence="2 3">
    <name type="scientific">Cloeon dipterum</name>
    <dbReference type="NCBI Taxonomy" id="197152"/>
    <lineage>
        <taxon>Eukaryota</taxon>
        <taxon>Metazoa</taxon>
        <taxon>Ecdysozoa</taxon>
        <taxon>Arthropoda</taxon>
        <taxon>Hexapoda</taxon>
        <taxon>Insecta</taxon>
        <taxon>Pterygota</taxon>
        <taxon>Palaeoptera</taxon>
        <taxon>Ephemeroptera</taxon>
        <taxon>Pisciforma</taxon>
        <taxon>Baetidae</taxon>
        <taxon>Cloeon</taxon>
    </lineage>
</organism>
<evidence type="ECO:0000313" key="2">
    <source>
        <dbReference type="EMBL" id="CAB3363565.1"/>
    </source>
</evidence>
<dbReference type="AlphaFoldDB" id="A0A8S1C629"/>
<dbReference type="EMBL" id="CADEPI010000012">
    <property type="protein sequence ID" value="CAB3363565.1"/>
    <property type="molecule type" value="Genomic_DNA"/>
</dbReference>
<dbReference type="GO" id="GO:0005096">
    <property type="term" value="F:GTPase activator activity"/>
    <property type="evidence" value="ECO:0007669"/>
    <property type="project" value="TreeGrafter"/>
</dbReference>
<evidence type="ECO:0000259" key="1">
    <source>
        <dbReference type="SMART" id="SM00033"/>
    </source>
</evidence>
<name>A0A8S1C629_9INSE</name>
<dbReference type="PANTHER" id="PTHR14149:SF14">
    <property type="entry name" value="CALPONIN-HOMOLOGY (CH) DOMAIN-CONTAINING PROTEIN"/>
    <property type="match status" value="1"/>
</dbReference>
<keyword evidence="3" id="KW-1185">Reference proteome</keyword>
<dbReference type="GO" id="GO:1903479">
    <property type="term" value="P:mitotic actomyosin contractile ring assembly actin filament organization"/>
    <property type="evidence" value="ECO:0007669"/>
    <property type="project" value="TreeGrafter"/>
</dbReference>
<dbReference type="PANTHER" id="PTHR14149">
    <property type="entry name" value="RAS GTPASE-ACTIVATING PROTEIN WITH IQ MOTIF"/>
    <property type="match status" value="1"/>
</dbReference>
<dbReference type="GO" id="GO:0005516">
    <property type="term" value="F:calmodulin binding"/>
    <property type="evidence" value="ECO:0007669"/>
    <property type="project" value="TreeGrafter"/>
</dbReference>
<dbReference type="Proteomes" id="UP000494165">
    <property type="component" value="Unassembled WGS sequence"/>
</dbReference>
<dbReference type="GO" id="GO:0005938">
    <property type="term" value="C:cell cortex"/>
    <property type="evidence" value="ECO:0007669"/>
    <property type="project" value="TreeGrafter"/>
</dbReference>
<dbReference type="InterPro" id="IPR036872">
    <property type="entry name" value="CH_dom_sf"/>
</dbReference>
<proteinExistence type="predicted"/>
<evidence type="ECO:0000313" key="3">
    <source>
        <dbReference type="Proteomes" id="UP000494165"/>
    </source>
</evidence>
<protein>
    <recommendedName>
        <fullName evidence="1">Calponin-homology (CH) domain-containing protein</fullName>
    </recommendedName>
</protein>
<reference evidence="2 3" key="1">
    <citation type="submission" date="2020-04" db="EMBL/GenBank/DDBJ databases">
        <authorList>
            <person name="Alioto T."/>
            <person name="Alioto T."/>
            <person name="Gomez Garrido J."/>
        </authorList>
    </citation>
    <scope>NUCLEOTIDE SEQUENCE [LARGE SCALE GENOMIC DNA]</scope>
</reference>